<evidence type="ECO:0000313" key="2">
    <source>
        <dbReference type="EMBL" id="MFC5154452.1"/>
    </source>
</evidence>
<evidence type="ECO:0000256" key="1">
    <source>
        <dbReference type="SAM" id="MobiDB-lite"/>
    </source>
</evidence>
<organism evidence="2 3">
    <name type="scientific">Streptomyces amakusaensis</name>
    <dbReference type="NCBI Taxonomy" id="67271"/>
    <lineage>
        <taxon>Bacteria</taxon>
        <taxon>Bacillati</taxon>
        <taxon>Actinomycetota</taxon>
        <taxon>Actinomycetes</taxon>
        <taxon>Kitasatosporales</taxon>
        <taxon>Streptomycetaceae</taxon>
        <taxon>Streptomyces</taxon>
    </lineage>
</organism>
<feature type="compositionally biased region" description="Low complexity" evidence="1">
    <location>
        <begin position="265"/>
        <end position="276"/>
    </location>
</feature>
<proteinExistence type="predicted"/>
<gene>
    <name evidence="2" type="ORF">ACFPRH_22185</name>
</gene>
<protein>
    <recommendedName>
        <fullName evidence="4">UL36 very large tegument protein</fullName>
    </recommendedName>
</protein>
<evidence type="ECO:0008006" key="4">
    <source>
        <dbReference type="Google" id="ProtNLM"/>
    </source>
</evidence>
<dbReference type="RefSeq" id="WP_381734571.1">
    <property type="nucleotide sequence ID" value="NZ_JBHSKP010000015.1"/>
</dbReference>
<feature type="compositionally biased region" description="Pro residues" evidence="1">
    <location>
        <begin position="281"/>
        <end position="293"/>
    </location>
</feature>
<dbReference type="Proteomes" id="UP001596160">
    <property type="component" value="Unassembled WGS sequence"/>
</dbReference>
<feature type="compositionally biased region" description="Low complexity" evidence="1">
    <location>
        <begin position="196"/>
        <end position="212"/>
    </location>
</feature>
<keyword evidence="3" id="KW-1185">Reference proteome</keyword>
<reference evidence="3" key="1">
    <citation type="journal article" date="2019" name="Int. J. Syst. Evol. Microbiol.">
        <title>The Global Catalogue of Microorganisms (GCM) 10K type strain sequencing project: providing services to taxonomists for standard genome sequencing and annotation.</title>
        <authorList>
            <consortium name="The Broad Institute Genomics Platform"/>
            <consortium name="The Broad Institute Genome Sequencing Center for Infectious Disease"/>
            <person name="Wu L."/>
            <person name="Ma J."/>
        </authorList>
    </citation>
    <scope>NUCLEOTIDE SEQUENCE [LARGE SCALE GENOMIC DNA]</scope>
    <source>
        <strain evidence="3">PCU 266</strain>
    </source>
</reference>
<dbReference type="EMBL" id="JBHSKP010000015">
    <property type="protein sequence ID" value="MFC5154452.1"/>
    <property type="molecule type" value="Genomic_DNA"/>
</dbReference>
<feature type="region of interest" description="Disordered" evidence="1">
    <location>
        <begin position="265"/>
        <end position="320"/>
    </location>
</feature>
<feature type="compositionally biased region" description="Pro residues" evidence="1">
    <location>
        <begin position="222"/>
        <end position="231"/>
    </location>
</feature>
<evidence type="ECO:0000313" key="3">
    <source>
        <dbReference type="Proteomes" id="UP001596160"/>
    </source>
</evidence>
<accession>A0ABW0AL18</accession>
<feature type="compositionally biased region" description="Low complexity" evidence="1">
    <location>
        <begin position="238"/>
        <end position="252"/>
    </location>
</feature>
<comment type="caution">
    <text evidence="2">The sequence shown here is derived from an EMBL/GenBank/DDBJ whole genome shotgun (WGS) entry which is preliminary data.</text>
</comment>
<feature type="region of interest" description="Disordered" evidence="1">
    <location>
        <begin position="162"/>
        <end position="252"/>
    </location>
</feature>
<sequence length="491" mass="51718">MAVNQLPSERDALAQYLRGLTALLDQDTGWYAVFRQRDPEGVRECLDGVEVPPWDVVEALLHDLAAARGAGIAAREEPRARRLHTAAAAAYDRRPGGREALAERVELMRQELIRSTLRAEELVRRRTAEPAGPAAARLDHELEWTRDDQARATARLAELRSRLTSLTTAPPPRPGEADSAPGEGWFGPGRERESAEPGARAPRPAAATPSDPRAYRPDLPHPRPSGPPPVPGRDADAAKAPAPAGPVEAGGRAARRGLLRGARFAGAAHSGDTPDTAGGGPLPPPPAAAPPPRGARHGTAAAGTAVPDEAPAGPGHAADTAREVVRTLARLRTAERGGEAHAVLCEAAVLPAAWLPVLAGELHRAGLDADWTTLLWEAASQPLPRVAAIAGALAAEGREDDGERLLRQGVARPVEEIARAALELADQGRLPEAHALLTACVQLHPAAEAARIAADDPQRLVPLLLKAARAQSRSHEHRLVHALRVAGHLAT</sequence>
<name>A0ABW0AL18_9ACTN</name>